<name>A0ACC0TEJ4_POPTR</name>
<dbReference type="EMBL" id="CM009291">
    <property type="protein sequence ID" value="KAI9399810.1"/>
    <property type="molecule type" value="Genomic_DNA"/>
</dbReference>
<gene>
    <name evidence="1" type="ORF">POPTR_002G152801v4</name>
</gene>
<evidence type="ECO:0000313" key="1">
    <source>
        <dbReference type="EMBL" id="KAI9399810.1"/>
    </source>
</evidence>
<keyword evidence="2" id="KW-1185">Reference proteome</keyword>
<proteinExistence type="predicted"/>
<organism evidence="1 2">
    <name type="scientific">Populus trichocarpa</name>
    <name type="common">Western balsam poplar</name>
    <name type="synonym">Populus balsamifera subsp. trichocarpa</name>
    <dbReference type="NCBI Taxonomy" id="3694"/>
    <lineage>
        <taxon>Eukaryota</taxon>
        <taxon>Viridiplantae</taxon>
        <taxon>Streptophyta</taxon>
        <taxon>Embryophyta</taxon>
        <taxon>Tracheophyta</taxon>
        <taxon>Spermatophyta</taxon>
        <taxon>Magnoliopsida</taxon>
        <taxon>eudicotyledons</taxon>
        <taxon>Gunneridae</taxon>
        <taxon>Pentapetalae</taxon>
        <taxon>rosids</taxon>
        <taxon>fabids</taxon>
        <taxon>Malpighiales</taxon>
        <taxon>Salicaceae</taxon>
        <taxon>Saliceae</taxon>
        <taxon>Populus</taxon>
    </lineage>
</organism>
<protein>
    <submittedName>
        <fullName evidence="1">Uncharacterized protein</fullName>
    </submittedName>
</protein>
<sequence length="373" mass="42054">MVVGGKLWDLLEHYARHDGPDFLREKGSQLSPVFVVDETPLPMKSHARIARFFLFSGVDIPGLLVAEKANGEAEALCAQLNAKGHVDACITADSDAFLFGAKFRKHLIAISLLVGNDHDLNGVQGVGLEKACCFRDPTCSLCRLREIGNGNTLFQIGSKVVDDLMLDLDESLVKSKTSHCSFCGHPNSKRAHFKVCLRKPEGSKCNCSSCNEDRKEKERQNHENWRIKNISESPFFFPWDQGLCEWSDDGSCLLLVRYPGIEMLIDFLDFHQHWEPSYIHIDDGYCFLLTDENMELACAFSEEVERTESFIKKKGFSLRAEGSDEKSESTKSKHVQLSTTEFYHSAKDGTSKQKRKVSSSNLPKSMRRSLLFK</sequence>
<reference evidence="1 2" key="1">
    <citation type="journal article" date="2006" name="Science">
        <title>The genome of black cottonwood, Populus trichocarpa (Torr. &amp; Gray).</title>
        <authorList>
            <person name="Tuskan G.A."/>
            <person name="Difazio S."/>
            <person name="Jansson S."/>
            <person name="Bohlmann J."/>
            <person name="Grigoriev I."/>
            <person name="Hellsten U."/>
            <person name="Putnam N."/>
            <person name="Ralph S."/>
            <person name="Rombauts S."/>
            <person name="Salamov A."/>
            <person name="Schein J."/>
            <person name="Sterck L."/>
            <person name="Aerts A."/>
            <person name="Bhalerao R.R."/>
            <person name="Bhalerao R.P."/>
            <person name="Blaudez D."/>
            <person name="Boerjan W."/>
            <person name="Brun A."/>
            <person name="Brunner A."/>
            <person name="Busov V."/>
            <person name="Campbell M."/>
            <person name="Carlson J."/>
            <person name="Chalot M."/>
            <person name="Chapman J."/>
            <person name="Chen G.L."/>
            <person name="Cooper D."/>
            <person name="Coutinho P.M."/>
            <person name="Couturier J."/>
            <person name="Covert S."/>
            <person name="Cronk Q."/>
            <person name="Cunningham R."/>
            <person name="Davis J."/>
            <person name="Degroeve S."/>
            <person name="Dejardin A."/>
            <person name="Depamphilis C."/>
            <person name="Detter J."/>
            <person name="Dirks B."/>
            <person name="Dubchak I."/>
            <person name="Duplessis S."/>
            <person name="Ehlting J."/>
            <person name="Ellis B."/>
            <person name="Gendler K."/>
            <person name="Goodstein D."/>
            <person name="Gribskov M."/>
            <person name="Grimwood J."/>
            <person name="Groover A."/>
            <person name="Gunter L."/>
            <person name="Hamberger B."/>
            <person name="Heinze B."/>
            <person name="Helariutta Y."/>
            <person name="Henrissat B."/>
            <person name="Holligan D."/>
            <person name="Holt R."/>
            <person name="Huang W."/>
            <person name="Islam-Faridi N."/>
            <person name="Jones S."/>
            <person name="Jones-Rhoades M."/>
            <person name="Jorgensen R."/>
            <person name="Joshi C."/>
            <person name="Kangasjarvi J."/>
            <person name="Karlsson J."/>
            <person name="Kelleher C."/>
            <person name="Kirkpatrick R."/>
            <person name="Kirst M."/>
            <person name="Kohler A."/>
            <person name="Kalluri U."/>
            <person name="Larimer F."/>
            <person name="Leebens-Mack J."/>
            <person name="Leple J.C."/>
            <person name="Locascio P."/>
            <person name="Lou Y."/>
            <person name="Lucas S."/>
            <person name="Martin F."/>
            <person name="Montanini B."/>
            <person name="Napoli C."/>
            <person name="Nelson D.R."/>
            <person name="Nelson C."/>
            <person name="Nieminen K."/>
            <person name="Nilsson O."/>
            <person name="Pereda V."/>
            <person name="Peter G."/>
            <person name="Philippe R."/>
            <person name="Pilate G."/>
            <person name="Poliakov A."/>
            <person name="Razumovskaya J."/>
            <person name="Richardson P."/>
            <person name="Rinaldi C."/>
            <person name="Ritland K."/>
            <person name="Rouze P."/>
            <person name="Ryaboy D."/>
            <person name="Schmutz J."/>
            <person name="Schrader J."/>
            <person name="Segerman B."/>
            <person name="Shin H."/>
            <person name="Siddiqui A."/>
            <person name="Sterky F."/>
            <person name="Terry A."/>
            <person name="Tsai C.J."/>
            <person name="Uberbacher E."/>
            <person name="Unneberg P."/>
            <person name="Vahala J."/>
            <person name="Wall K."/>
            <person name="Wessler S."/>
            <person name="Yang G."/>
            <person name="Yin T."/>
            <person name="Douglas C."/>
            <person name="Marra M."/>
            <person name="Sandberg G."/>
            <person name="Van de Peer Y."/>
            <person name="Rokhsar D."/>
        </authorList>
    </citation>
    <scope>NUCLEOTIDE SEQUENCE [LARGE SCALE GENOMIC DNA]</scope>
    <source>
        <strain evidence="2">cv. Nisqually</strain>
    </source>
</reference>
<accession>A0ACC0TEJ4</accession>
<evidence type="ECO:0000313" key="2">
    <source>
        <dbReference type="Proteomes" id="UP000006729"/>
    </source>
</evidence>
<dbReference type="Proteomes" id="UP000006729">
    <property type="component" value="Chromosome 2"/>
</dbReference>
<comment type="caution">
    <text evidence="1">The sequence shown here is derived from an EMBL/GenBank/DDBJ whole genome shotgun (WGS) entry which is preliminary data.</text>
</comment>